<evidence type="ECO:0000259" key="10">
    <source>
        <dbReference type="PROSITE" id="PS51105"/>
    </source>
</evidence>
<feature type="transmembrane region" description="Helical" evidence="9">
    <location>
        <begin position="32"/>
        <end position="51"/>
    </location>
</feature>
<evidence type="ECO:0000313" key="11">
    <source>
        <dbReference type="EMBL" id="QNN60781.1"/>
    </source>
</evidence>
<gene>
    <name evidence="11" type="ORF">H9L01_10525</name>
</gene>
<dbReference type="InterPro" id="IPR003352">
    <property type="entry name" value="PTS_EIIC"/>
</dbReference>
<dbReference type="GO" id="GO:1901264">
    <property type="term" value="P:carbohydrate derivative transport"/>
    <property type="evidence" value="ECO:0007669"/>
    <property type="project" value="TreeGrafter"/>
</dbReference>
<evidence type="ECO:0000313" key="12">
    <source>
        <dbReference type="Proteomes" id="UP000515928"/>
    </source>
</evidence>
<dbReference type="GO" id="GO:0009401">
    <property type="term" value="P:phosphoenolpyruvate-dependent sugar phosphotransferase system"/>
    <property type="evidence" value="ECO:0007669"/>
    <property type="project" value="InterPro"/>
</dbReference>
<evidence type="ECO:0000256" key="2">
    <source>
        <dbReference type="ARBA" id="ARBA00022448"/>
    </source>
</evidence>
<dbReference type="NCBIfam" id="TIGR00410">
    <property type="entry name" value="lacE"/>
    <property type="match status" value="1"/>
</dbReference>
<dbReference type="PIRSF" id="PIRSF006351">
    <property type="entry name" value="PTS_EIIC-Cellobiose"/>
    <property type="match status" value="1"/>
</dbReference>
<keyword evidence="12" id="KW-1185">Reference proteome</keyword>
<dbReference type="GO" id="GO:0008982">
    <property type="term" value="F:protein-N(PI)-phosphohistidine-sugar phosphotransferase activity"/>
    <property type="evidence" value="ECO:0007669"/>
    <property type="project" value="UniProtKB-UniRule"/>
</dbReference>
<keyword evidence="2 8" id="KW-0813">Transport</keyword>
<feature type="transmembrane region" description="Helical" evidence="9">
    <location>
        <begin position="135"/>
        <end position="158"/>
    </location>
</feature>
<evidence type="ECO:0000256" key="1">
    <source>
        <dbReference type="ARBA" id="ARBA00004651"/>
    </source>
</evidence>
<keyword evidence="3 8" id="KW-1003">Cell membrane</keyword>
<dbReference type="Pfam" id="PF02378">
    <property type="entry name" value="PTS_EIIC"/>
    <property type="match status" value="1"/>
</dbReference>
<keyword evidence="4 8" id="KW-0762">Sugar transport</keyword>
<reference evidence="11 12" key="1">
    <citation type="submission" date="2020-08" db="EMBL/GenBank/DDBJ databases">
        <title>Genome sequence of Erysipelothrix inopinata DSM 15511T.</title>
        <authorList>
            <person name="Hyun D.-W."/>
            <person name="Bae J.-W."/>
        </authorList>
    </citation>
    <scope>NUCLEOTIDE SEQUENCE [LARGE SCALE GENOMIC DNA]</scope>
    <source>
        <strain evidence="11 12">DSM 15511</strain>
    </source>
</reference>
<dbReference type="GO" id="GO:0005886">
    <property type="term" value="C:plasma membrane"/>
    <property type="evidence" value="ECO:0007669"/>
    <property type="project" value="UniProtKB-SubCell"/>
</dbReference>
<feature type="domain" description="PTS EIIC type-3" evidence="10">
    <location>
        <begin position="8"/>
        <end position="407"/>
    </location>
</feature>
<dbReference type="KEGG" id="eio:H9L01_10525"/>
<keyword evidence="7 8" id="KW-0472">Membrane</keyword>
<feature type="transmembrane region" description="Helical" evidence="9">
    <location>
        <begin position="361"/>
        <end position="381"/>
    </location>
</feature>
<evidence type="ECO:0000256" key="4">
    <source>
        <dbReference type="ARBA" id="ARBA00022597"/>
    </source>
</evidence>
<comment type="function">
    <text evidence="8">The phosphoenolpyruvate-dependent sugar phosphotransferase system (PTS), a major carbohydrate active -transport system, catalyzes the phosphorylation of incoming sugar substrates concomitant with their translocation across the cell membrane.</text>
</comment>
<evidence type="ECO:0000256" key="8">
    <source>
        <dbReference type="PIRNR" id="PIRNR006351"/>
    </source>
</evidence>
<feature type="transmembrane region" description="Helical" evidence="9">
    <location>
        <begin position="221"/>
        <end position="243"/>
    </location>
</feature>
<organism evidence="11 12">
    <name type="scientific">Erysipelothrix inopinata</name>
    <dbReference type="NCBI Taxonomy" id="225084"/>
    <lineage>
        <taxon>Bacteria</taxon>
        <taxon>Bacillati</taxon>
        <taxon>Bacillota</taxon>
        <taxon>Erysipelotrichia</taxon>
        <taxon>Erysipelotrichales</taxon>
        <taxon>Erysipelotrichaceae</taxon>
        <taxon>Erysipelothrix</taxon>
    </lineage>
</organism>
<feature type="transmembrane region" description="Helical" evidence="9">
    <location>
        <begin position="282"/>
        <end position="306"/>
    </location>
</feature>
<feature type="transmembrane region" description="Helical" evidence="9">
    <location>
        <begin position="96"/>
        <end position="115"/>
    </location>
</feature>
<feature type="transmembrane region" description="Helical" evidence="9">
    <location>
        <begin position="326"/>
        <end position="349"/>
    </location>
</feature>
<sequence>MEKALAWIEEKLLPPLSKLAEQRHLQAVRDGIISTMPMIMIGSFFVLIVNFPVPAWKELIAPYVAQIMIPYRITVGLMAVYAAYGMGSVLAQSYKLDGTSGGVLSLGAFLMTIVPQVAVSEATGNSLGFTLPMTYLGGAGMFTAILSMIIAVEILRFCKEHNVTIRMPEQVPPAVARSFEAIIPGMIVITLMWFVAVILKININEVLMGVFSPLVSIAGNSYAGVIIPVLLITILWSAGVHGVSVIGSIMRPIWIVLLEQNITAVAEGRVATNIGTEGFFDLFVWIGGSGGTLALCVLMLFCKSSYLKQIGKLSIVPGIFNINEPVVFGAPIVVNPILAIPFIVGPAITTTITYIAMKLDLVARVSVVAPFAVPAPIKAYLSTGGDWRAVILVLINFTISLLIYYPFVKSYDKKLLAEEVITETIA</sequence>
<dbReference type="InterPro" id="IPR004501">
    <property type="entry name" value="PTS_EIIC_3"/>
</dbReference>
<dbReference type="PROSITE" id="PS51105">
    <property type="entry name" value="PTS_EIIC_TYPE_3"/>
    <property type="match status" value="1"/>
</dbReference>
<keyword evidence="5 9" id="KW-0812">Transmembrane</keyword>
<evidence type="ECO:0000256" key="7">
    <source>
        <dbReference type="ARBA" id="ARBA00023136"/>
    </source>
</evidence>
<name>A0A7G9RYV6_9FIRM</name>
<evidence type="ECO:0000256" key="6">
    <source>
        <dbReference type="ARBA" id="ARBA00022989"/>
    </source>
</evidence>
<dbReference type="Proteomes" id="UP000515928">
    <property type="component" value="Chromosome"/>
</dbReference>
<evidence type="ECO:0000256" key="5">
    <source>
        <dbReference type="ARBA" id="ARBA00022692"/>
    </source>
</evidence>
<accession>A0A7G9RYV6</accession>
<dbReference type="AlphaFoldDB" id="A0A7G9RYV6"/>
<feature type="transmembrane region" description="Helical" evidence="9">
    <location>
        <begin position="63"/>
        <end position="84"/>
    </location>
</feature>
<proteinExistence type="predicted"/>
<keyword evidence="6 9" id="KW-1133">Transmembrane helix</keyword>
<dbReference type="InterPro" id="IPR051088">
    <property type="entry name" value="PTS_Sugar-EIIC/EIIB"/>
</dbReference>
<comment type="subcellular location">
    <subcellularLocation>
        <location evidence="1">Cell membrane</location>
        <topology evidence="1">Multi-pass membrane protein</topology>
    </subcellularLocation>
</comment>
<dbReference type="InterPro" id="IPR004796">
    <property type="entry name" value="PTS_IIC_cello"/>
</dbReference>
<evidence type="ECO:0000256" key="3">
    <source>
        <dbReference type="ARBA" id="ARBA00022475"/>
    </source>
</evidence>
<dbReference type="RefSeq" id="WP_187533903.1">
    <property type="nucleotide sequence ID" value="NZ_CBCSHU010000021.1"/>
</dbReference>
<dbReference type="PANTHER" id="PTHR33989:SF11">
    <property type="entry name" value="LICHENAN PERMEASE IIC COMPONENT"/>
    <property type="match status" value="1"/>
</dbReference>
<dbReference type="PANTHER" id="PTHR33989">
    <property type="match status" value="1"/>
</dbReference>
<evidence type="ECO:0000256" key="9">
    <source>
        <dbReference type="SAM" id="Phobius"/>
    </source>
</evidence>
<protein>
    <recommendedName>
        <fullName evidence="8">Permease IIC component</fullName>
    </recommendedName>
</protein>
<dbReference type="EMBL" id="CP060715">
    <property type="protein sequence ID" value="QNN60781.1"/>
    <property type="molecule type" value="Genomic_DNA"/>
</dbReference>
<feature type="transmembrane region" description="Helical" evidence="9">
    <location>
        <begin position="179"/>
        <end position="201"/>
    </location>
</feature>
<feature type="transmembrane region" description="Helical" evidence="9">
    <location>
        <begin position="387"/>
        <end position="407"/>
    </location>
</feature>